<dbReference type="PANTHER" id="PTHR13172">
    <property type="entry name" value="MITOCHONDRIAL IMPORT INNER MEMBRANE TRANSLOCASE SUBUNIT TIM9B"/>
    <property type="match status" value="1"/>
</dbReference>
<evidence type="ECO:0000256" key="8">
    <source>
        <dbReference type="ARBA" id="ARBA00023010"/>
    </source>
</evidence>
<dbReference type="GO" id="GO:0046872">
    <property type="term" value="F:metal ion binding"/>
    <property type="evidence" value="ECO:0007669"/>
    <property type="project" value="UniProtKB-KW"/>
</dbReference>
<dbReference type="InterPro" id="IPR035427">
    <property type="entry name" value="Tim10-like_dom_sf"/>
</dbReference>
<comment type="subcellular location">
    <subcellularLocation>
        <location evidence="1 11">Mitochondrion inner membrane</location>
        <topology evidence="1 11">Peripheral membrane protein</topology>
        <orientation evidence="1 11">Intermembrane side</orientation>
    </subcellularLocation>
</comment>
<dbReference type="GO" id="GO:0005743">
    <property type="term" value="C:mitochondrial inner membrane"/>
    <property type="evidence" value="ECO:0007669"/>
    <property type="project" value="UniProtKB-SubCell"/>
</dbReference>
<evidence type="ECO:0000256" key="1">
    <source>
        <dbReference type="ARBA" id="ARBA00004137"/>
    </source>
</evidence>
<organism evidence="13 14">
    <name type="scientific">Malassezia japonica</name>
    <dbReference type="NCBI Taxonomy" id="223818"/>
    <lineage>
        <taxon>Eukaryota</taxon>
        <taxon>Fungi</taxon>
        <taxon>Dikarya</taxon>
        <taxon>Basidiomycota</taxon>
        <taxon>Ustilaginomycotina</taxon>
        <taxon>Malasseziomycetes</taxon>
        <taxon>Malasseziales</taxon>
        <taxon>Malasseziaceae</taxon>
        <taxon>Malassezia</taxon>
    </lineage>
</organism>
<keyword evidence="7 11" id="KW-0653">Protein transport</keyword>
<dbReference type="RefSeq" id="XP_060122850.1">
    <property type="nucleotide sequence ID" value="XM_060266867.1"/>
</dbReference>
<evidence type="ECO:0000256" key="5">
    <source>
        <dbReference type="ARBA" id="ARBA00022792"/>
    </source>
</evidence>
<dbReference type="GO" id="GO:0015031">
    <property type="term" value="P:protein transport"/>
    <property type="evidence" value="ECO:0007669"/>
    <property type="project" value="UniProtKB-KW"/>
</dbReference>
<dbReference type="AlphaFoldDB" id="A0AAF0F7P6"/>
<dbReference type="Gene3D" id="1.10.287.810">
    <property type="entry name" value="Mitochondrial import inner membrane translocase subunit tim13 like domains"/>
    <property type="match status" value="1"/>
</dbReference>
<proteinExistence type="inferred from homology"/>
<comment type="similarity">
    <text evidence="2 11">Belongs to the small Tim family.</text>
</comment>
<evidence type="ECO:0000256" key="9">
    <source>
        <dbReference type="ARBA" id="ARBA00023128"/>
    </source>
</evidence>
<evidence type="ECO:0000256" key="6">
    <source>
        <dbReference type="ARBA" id="ARBA00022833"/>
    </source>
</evidence>
<keyword evidence="8 11" id="KW-0811">Translocation</keyword>
<evidence type="ECO:0000259" key="12">
    <source>
        <dbReference type="Pfam" id="PF02953"/>
    </source>
</evidence>
<accession>A0AAF0F7P6</accession>
<sequence length="89" mass="10281">MDLSQLSSSEQLAMQRVIEQKQMKDFMRLYTGLVERCFDDCVNDFTSKAPTSKEQACIANCTQKFLKHSERVGARFGEENARLMQQQQP</sequence>
<evidence type="ECO:0000313" key="14">
    <source>
        <dbReference type="Proteomes" id="UP001217754"/>
    </source>
</evidence>
<dbReference type="SUPFAM" id="SSF144122">
    <property type="entry name" value="Tim10-like"/>
    <property type="match status" value="1"/>
</dbReference>
<dbReference type="EMBL" id="CP119962">
    <property type="protein sequence ID" value="WFD39953.1"/>
    <property type="molecule type" value="Genomic_DNA"/>
</dbReference>
<gene>
    <name evidence="13" type="primary">TIM9</name>
    <name evidence="13" type="ORF">MJAP1_002935</name>
</gene>
<feature type="domain" description="Tim10-like" evidence="12">
    <location>
        <begin position="16"/>
        <end position="77"/>
    </location>
</feature>
<keyword evidence="11" id="KW-0143">Chaperone</keyword>
<evidence type="ECO:0000256" key="4">
    <source>
        <dbReference type="ARBA" id="ARBA00022723"/>
    </source>
</evidence>
<reference evidence="13" key="1">
    <citation type="submission" date="2023-03" db="EMBL/GenBank/DDBJ databases">
        <title>Mating type loci evolution in Malassezia.</title>
        <authorList>
            <person name="Coelho M.A."/>
        </authorList>
    </citation>
    <scope>NUCLEOTIDE SEQUENCE</scope>
    <source>
        <strain evidence="13">CBS 9431</strain>
    </source>
</reference>
<dbReference type="InterPro" id="IPR004217">
    <property type="entry name" value="Tim10-like"/>
</dbReference>
<keyword evidence="5 11" id="KW-0999">Mitochondrion inner membrane</keyword>
<dbReference type="GeneID" id="85226586"/>
<keyword evidence="6" id="KW-0862">Zinc</keyword>
<dbReference type="Pfam" id="PF02953">
    <property type="entry name" value="zf-Tim10_DDP"/>
    <property type="match status" value="1"/>
</dbReference>
<evidence type="ECO:0000313" key="13">
    <source>
        <dbReference type="EMBL" id="WFD39953.1"/>
    </source>
</evidence>
<evidence type="ECO:0000256" key="7">
    <source>
        <dbReference type="ARBA" id="ARBA00022927"/>
    </source>
</evidence>
<dbReference type="Proteomes" id="UP001217754">
    <property type="component" value="Chromosome 5"/>
</dbReference>
<comment type="domain">
    <text evidence="11">The twin CX3C motif contains 4 conserved Cys residues that form 2 disulfide bonds in the mitochondrial intermembrane space.</text>
</comment>
<evidence type="ECO:0000256" key="2">
    <source>
        <dbReference type="ARBA" id="ARBA00006720"/>
    </source>
</evidence>
<comment type="function">
    <text evidence="11">Mitochondrial intermembrane chaperone that participates in the import and insertion of some multi-pass transmembrane proteins into the mitochondrial inner membrane. Also required for the transfer of beta-barrel precursors from the TOM complex to the sorting and assembly machinery (SAM complex) of the outer membrane. Acts as a chaperone-like protein that protects the hydrophobic precursors from aggregation and guide them through the mitochondrial intermembrane space.</text>
</comment>
<evidence type="ECO:0000256" key="11">
    <source>
        <dbReference type="RuleBase" id="RU367043"/>
    </source>
</evidence>
<keyword evidence="9 11" id="KW-0496">Mitochondrion</keyword>
<evidence type="ECO:0000256" key="3">
    <source>
        <dbReference type="ARBA" id="ARBA00022448"/>
    </source>
</evidence>
<keyword evidence="10 11" id="KW-1015">Disulfide bond</keyword>
<dbReference type="InterPro" id="IPR050673">
    <property type="entry name" value="Mito_inner_translocase_sub"/>
</dbReference>
<keyword evidence="3 11" id="KW-0813">Transport</keyword>
<comment type="subunit">
    <text evidence="11">Heterohexamer.</text>
</comment>
<keyword evidence="14" id="KW-1185">Reference proteome</keyword>
<keyword evidence="5 11" id="KW-0472">Membrane</keyword>
<name>A0AAF0F7P6_9BASI</name>
<protein>
    <recommendedName>
        <fullName evidence="11">Mitochondrial import inner membrane translocase subunit</fullName>
    </recommendedName>
</protein>
<evidence type="ECO:0000256" key="10">
    <source>
        <dbReference type="ARBA" id="ARBA00023157"/>
    </source>
</evidence>
<keyword evidence="4" id="KW-0479">Metal-binding</keyword>